<sequence>MERVMDDAIKGYGERVKRLAIMDPLFRLKYRKRNEEDENVDWFSMGLLSLLFFFECMLQRQFKKGVPELSDFLYSICGKRLQLSRSRFHQIAETIVQTYRDPTGKRQEEQYWDWETRITETYSFSILKTAGFDKSENRQYYTLDEAGIELIFATKEYYSEFRISINQLLIRKQLEKGEFVNALTEIHEMRIAVEVIREQMRRLGMDVVRNIVSDETYQKFLQIVKDTHSRLVREDEEFKELYNFVMDTTQKQSADLQTSKDLKAYEQLLQISKELGEVHHLHQLLLKEAIQLKNKAFDSAKQALYSIGLQTFHFDHEIVSRLVSSPLPPLAAKGLATTFTSLHRHRSWSLLTVFDKQRSSSFNQEPTNYGYPEVDDEQVEQNRQIQQKNFSLIMKQVLEIMKESREIELKELSELLPSHIVNHRSYYDFWLVLHQRSPARWEPDRDGDVMNGALVQLEGDVLVVTECIGVIQPAPRFAIQNMRVERRLKEREI</sequence>
<reference evidence="1 2" key="1">
    <citation type="submission" date="2019-04" db="EMBL/GenBank/DDBJ databases">
        <title>Cohnella sp. nov. isolated from preserved vegetables.</title>
        <authorList>
            <person name="Lin S.-Y."/>
            <person name="Hung M.-H."/>
            <person name="Young C.-C."/>
        </authorList>
    </citation>
    <scope>NUCLEOTIDE SEQUENCE [LARGE SCALE GENOMIC DNA]</scope>
    <source>
        <strain evidence="1 2">CC-MHH1044</strain>
    </source>
</reference>
<proteinExistence type="predicted"/>
<comment type="caution">
    <text evidence="1">The sequence shown here is derived from an EMBL/GenBank/DDBJ whole genome shotgun (WGS) entry which is preliminary data.</text>
</comment>
<dbReference type="AlphaFoldDB" id="A0A4S4BN64"/>
<evidence type="ECO:0000313" key="2">
    <source>
        <dbReference type="Proteomes" id="UP000310636"/>
    </source>
</evidence>
<dbReference type="Proteomes" id="UP000310636">
    <property type="component" value="Unassembled WGS sequence"/>
</dbReference>
<accession>A0A4S4BN64</accession>
<gene>
    <name evidence="1" type="ORF">E6C55_22260</name>
</gene>
<dbReference type="OrthoDB" id="1685048at2"/>
<keyword evidence="2" id="KW-1185">Reference proteome</keyword>
<name>A0A4S4BN64_9BACL</name>
<evidence type="ECO:0008006" key="3">
    <source>
        <dbReference type="Google" id="ProtNLM"/>
    </source>
</evidence>
<dbReference type="RefSeq" id="WP_136372026.1">
    <property type="nucleotide sequence ID" value="NZ_SSOB01000032.1"/>
</dbReference>
<protein>
    <recommendedName>
        <fullName evidence="3">Replicative DNA helicase</fullName>
    </recommendedName>
</protein>
<dbReference type="EMBL" id="SSOB01000032">
    <property type="protein sequence ID" value="THF75372.1"/>
    <property type="molecule type" value="Genomic_DNA"/>
</dbReference>
<evidence type="ECO:0000313" key="1">
    <source>
        <dbReference type="EMBL" id="THF75372.1"/>
    </source>
</evidence>
<organism evidence="1 2">
    <name type="scientific">Cohnella fermenti</name>
    <dbReference type="NCBI Taxonomy" id="2565925"/>
    <lineage>
        <taxon>Bacteria</taxon>
        <taxon>Bacillati</taxon>
        <taxon>Bacillota</taxon>
        <taxon>Bacilli</taxon>
        <taxon>Bacillales</taxon>
        <taxon>Paenibacillaceae</taxon>
        <taxon>Cohnella</taxon>
    </lineage>
</organism>